<keyword evidence="1" id="KW-0732">Signal</keyword>
<evidence type="ECO:0000256" key="1">
    <source>
        <dbReference type="SAM" id="SignalP"/>
    </source>
</evidence>
<protein>
    <submittedName>
        <fullName evidence="2">Uncharacterized protein</fullName>
    </submittedName>
</protein>
<sequence length="180" mass="20473">MILALVCSHALILASFEASPTLRPSSRNFDESLDEFTAIETNRTTLIKKAVAMASDLKSNETLRFLKVVEQANEVLVNIRRYFDAGRVMFDVNEGKSNLTETEVIAKTQLLQEEKFMNIQMHKLRAIYKTMYAQMEDVPKEELNMLLRPVIDALTQSDQALTPLGQSFQIELDKVEKTSI</sequence>
<name>A0A9P0A3Q2_BEMTA</name>
<accession>A0A9P0A3Q2</accession>
<evidence type="ECO:0000313" key="3">
    <source>
        <dbReference type="Proteomes" id="UP001152759"/>
    </source>
</evidence>
<dbReference type="EMBL" id="OU963863">
    <property type="protein sequence ID" value="CAH0385694.1"/>
    <property type="molecule type" value="Genomic_DNA"/>
</dbReference>
<proteinExistence type="predicted"/>
<feature type="chain" id="PRO_5040431097" evidence="1">
    <location>
        <begin position="19"/>
        <end position="180"/>
    </location>
</feature>
<dbReference type="AlphaFoldDB" id="A0A9P0A3Q2"/>
<evidence type="ECO:0000313" key="2">
    <source>
        <dbReference type="EMBL" id="CAH0385694.1"/>
    </source>
</evidence>
<gene>
    <name evidence="2" type="ORF">BEMITA_LOCUS4894</name>
</gene>
<organism evidence="2 3">
    <name type="scientific">Bemisia tabaci</name>
    <name type="common">Sweetpotato whitefly</name>
    <name type="synonym">Aleurodes tabaci</name>
    <dbReference type="NCBI Taxonomy" id="7038"/>
    <lineage>
        <taxon>Eukaryota</taxon>
        <taxon>Metazoa</taxon>
        <taxon>Ecdysozoa</taxon>
        <taxon>Arthropoda</taxon>
        <taxon>Hexapoda</taxon>
        <taxon>Insecta</taxon>
        <taxon>Pterygota</taxon>
        <taxon>Neoptera</taxon>
        <taxon>Paraneoptera</taxon>
        <taxon>Hemiptera</taxon>
        <taxon>Sternorrhyncha</taxon>
        <taxon>Aleyrodoidea</taxon>
        <taxon>Aleyrodidae</taxon>
        <taxon>Aleyrodinae</taxon>
        <taxon>Bemisia</taxon>
    </lineage>
</organism>
<keyword evidence="3" id="KW-1185">Reference proteome</keyword>
<feature type="signal peptide" evidence="1">
    <location>
        <begin position="1"/>
        <end position="18"/>
    </location>
</feature>
<dbReference type="Proteomes" id="UP001152759">
    <property type="component" value="Chromosome 2"/>
</dbReference>
<reference evidence="2" key="1">
    <citation type="submission" date="2021-12" db="EMBL/GenBank/DDBJ databases">
        <authorList>
            <person name="King R."/>
        </authorList>
    </citation>
    <scope>NUCLEOTIDE SEQUENCE</scope>
</reference>